<proteinExistence type="predicted"/>
<dbReference type="Proteomes" id="UP000753908">
    <property type="component" value="Unassembled WGS sequence"/>
</dbReference>
<comment type="caution">
    <text evidence="2">The sequence shown here is derived from an EMBL/GenBank/DDBJ whole genome shotgun (WGS) entry which is preliminary data.</text>
</comment>
<name>A0A951UEE1_9CYAN</name>
<dbReference type="EMBL" id="JAHHIF010000068">
    <property type="protein sequence ID" value="MBW4548671.1"/>
    <property type="molecule type" value="Genomic_DNA"/>
</dbReference>
<gene>
    <name evidence="2" type="ORF">KME25_30330</name>
</gene>
<sequence length="50" mass="5679">MTELLQRLIAELEKLLEDEQNAIATRSTNRARAIPNALLVRKTKKLMADS</sequence>
<evidence type="ECO:0000313" key="3">
    <source>
        <dbReference type="Proteomes" id="UP000753908"/>
    </source>
</evidence>
<reference evidence="2" key="2">
    <citation type="journal article" date="2022" name="Microbiol. Resour. Announc.">
        <title>Metagenome Sequencing to Explore Phylogenomics of Terrestrial Cyanobacteria.</title>
        <authorList>
            <person name="Ward R.D."/>
            <person name="Stajich J.E."/>
            <person name="Johansen J.R."/>
            <person name="Huntemann M."/>
            <person name="Clum A."/>
            <person name="Foster B."/>
            <person name="Foster B."/>
            <person name="Roux S."/>
            <person name="Palaniappan K."/>
            <person name="Varghese N."/>
            <person name="Mukherjee S."/>
            <person name="Reddy T.B.K."/>
            <person name="Daum C."/>
            <person name="Copeland A."/>
            <person name="Chen I.A."/>
            <person name="Ivanova N.N."/>
            <person name="Kyrpides N.C."/>
            <person name="Shapiro N."/>
            <person name="Eloe-Fadrosh E.A."/>
            <person name="Pietrasiak N."/>
        </authorList>
    </citation>
    <scope>NUCLEOTIDE SEQUENCE</scope>
    <source>
        <strain evidence="2">CPER-KK1</strain>
    </source>
</reference>
<keyword evidence="1" id="KW-0175">Coiled coil</keyword>
<evidence type="ECO:0000313" key="2">
    <source>
        <dbReference type="EMBL" id="MBW4548671.1"/>
    </source>
</evidence>
<protein>
    <submittedName>
        <fullName evidence="2">Uncharacterized protein</fullName>
    </submittedName>
</protein>
<accession>A0A951UEE1</accession>
<organism evidence="2 3">
    <name type="scientific">Symplocastrum torsivum CPER-KK1</name>
    <dbReference type="NCBI Taxonomy" id="450513"/>
    <lineage>
        <taxon>Bacteria</taxon>
        <taxon>Bacillati</taxon>
        <taxon>Cyanobacteriota</taxon>
        <taxon>Cyanophyceae</taxon>
        <taxon>Oscillatoriophycideae</taxon>
        <taxon>Oscillatoriales</taxon>
        <taxon>Microcoleaceae</taxon>
        <taxon>Symplocastrum</taxon>
    </lineage>
</organism>
<feature type="coiled-coil region" evidence="1">
    <location>
        <begin position="2"/>
        <end position="29"/>
    </location>
</feature>
<evidence type="ECO:0000256" key="1">
    <source>
        <dbReference type="SAM" id="Coils"/>
    </source>
</evidence>
<reference evidence="2" key="1">
    <citation type="submission" date="2021-05" db="EMBL/GenBank/DDBJ databases">
        <authorList>
            <person name="Pietrasiak N."/>
            <person name="Ward R."/>
            <person name="Stajich J.E."/>
            <person name="Kurbessoian T."/>
        </authorList>
    </citation>
    <scope>NUCLEOTIDE SEQUENCE</scope>
    <source>
        <strain evidence="2">CPER-KK1</strain>
    </source>
</reference>
<dbReference type="AlphaFoldDB" id="A0A951UEE1"/>